<keyword evidence="5" id="KW-1185">Reference proteome</keyword>
<dbReference type="EMBL" id="MCGO01000010">
    <property type="protein sequence ID" value="ORY49009.1"/>
    <property type="molecule type" value="Genomic_DNA"/>
</dbReference>
<feature type="compositionally biased region" description="Polar residues" evidence="2">
    <location>
        <begin position="165"/>
        <end position="193"/>
    </location>
</feature>
<feature type="region of interest" description="Disordered" evidence="2">
    <location>
        <begin position="300"/>
        <end position="360"/>
    </location>
</feature>
<comment type="caution">
    <text evidence="4">The sequence shown here is derived from an EMBL/GenBank/DDBJ whole genome shotgun (WGS) entry which is preliminary data.</text>
</comment>
<feature type="compositionally biased region" description="Low complexity" evidence="2">
    <location>
        <begin position="205"/>
        <end position="233"/>
    </location>
</feature>
<protein>
    <recommendedName>
        <fullName evidence="3">C2H2-type domain-containing protein</fullName>
    </recommendedName>
</protein>
<dbReference type="OrthoDB" id="8922241at2759"/>
<feature type="region of interest" description="Disordered" evidence="2">
    <location>
        <begin position="517"/>
        <end position="548"/>
    </location>
</feature>
<keyword evidence="1" id="KW-0479">Metal-binding</keyword>
<proteinExistence type="predicted"/>
<dbReference type="Gene3D" id="3.30.160.60">
    <property type="entry name" value="Classic Zinc Finger"/>
    <property type="match status" value="1"/>
</dbReference>
<feature type="domain" description="C2H2-type" evidence="3">
    <location>
        <begin position="549"/>
        <end position="570"/>
    </location>
</feature>
<dbReference type="PROSITE" id="PS50157">
    <property type="entry name" value="ZINC_FINGER_C2H2_2"/>
    <property type="match status" value="1"/>
</dbReference>
<organism evidence="4 5">
    <name type="scientific">Rhizoclosmatium globosum</name>
    <dbReference type="NCBI Taxonomy" id="329046"/>
    <lineage>
        <taxon>Eukaryota</taxon>
        <taxon>Fungi</taxon>
        <taxon>Fungi incertae sedis</taxon>
        <taxon>Chytridiomycota</taxon>
        <taxon>Chytridiomycota incertae sedis</taxon>
        <taxon>Chytridiomycetes</taxon>
        <taxon>Chytridiales</taxon>
        <taxon>Chytriomycetaceae</taxon>
        <taxon>Rhizoclosmatium</taxon>
    </lineage>
</organism>
<evidence type="ECO:0000313" key="4">
    <source>
        <dbReference type="EMBL" id="ORY49009.1"/>
    </source>
</evidence>
<feature type="region of interest" description="Disordered" evidence="2">
    <location>
        <begin position="135"/>
        <end position="193"/>
    </location>
</feature>
<evidence type="ECO:0000259" key="3">
    <source>
        <dbReference type="PROSITE" id="PS50157"/>
    </source>
</evidence>
<evidence type="ECO:0000313" key="5">
    <source>
        <dbReference type="Proteomes" id="UP000193642"/>
    </source>
</evidence>
<evidence type="ECO:0000256" key="2">
    <source>
        <dbReference type="SAM" id="MobiDB-lite"/>
    </source>
</evidence>
<feature type="compositionally biased region" description="Polar residues" evidence="2">
    <location>
        <begin position="322"/>
        <end position="360"/>
    </location>
</feature>
<feature type="region of interest" description="Disordered" evidence="2">
    <location>
        <begin position="205"/>
        <end position="267"/>
    </location>
</feature>
<dbReference type="Proteomes" id="UP000193642">
    <property type="component" value="Unassembled WGS sequence"/>
</dbReference>
<keyword evidence="1" id="KW-0863">Zinc-finger</keyword>
<accession>A0A1Y2CPN2</accession>
<feature type="region of interest" description="Disordered" evidence="2">
    <location>
        <begin position="445"/>
        <end position="493"/>
    </location>
</feature>
<dbReference type="InterPro" id="IPR013087">
    <property type="entry name" value="Znf_C2H2_type"/>
</dbReference>
<keyword evidence="1" id="KW-0862">Zinc</keyword>
<feature type="compositionally biased region" description="Low complexity" evidence="2">
    <location>
        <begin position="300"/>
        <end position="321"/>
    </location>
</feature>
<reference evidence="4 5" key="1">
    <citation type="submission" date="2016-07" db="EMBL/GenBank/DDBJ databases">
        <title>Pervasive Adenine N6-methylation of Active Genes in Fungi.</title>
        <authorList>
            <consortium name="DOE Joint Genome Institute"/>
            <person name="Mondo S.J."/>
            <person name="Dannebaum R.O."/>
            <person name="Kuo R.C."/>
            <person name="Labutti K."/>
            <person name="Haridas S."/>
            <person name="Kuo A."/>
            <person name="Salamov A."/>
            <person name="Ahrendt S.R."/>
            <person name="Lipzen A."/>
            <person name="Sullivan W."/>
            <person name="Andreopoulos W.B."/>
            <person name="Clum A."/>
            <person name="Lindquist E."/>
            <person name="Daum C."/>
            <person name="Ramamoorthy G.K."/>
            <person name="Gryganskyi A."/>
            <person name="Culley D."/>
            <person name="Magnuson J.K."/>
            <person name="James T.Y."/>
            <person name="O'Malley M.A."/>
            <person name="Stajich J.E."/>
            <person name="Spatafora J.W."/>
            <person name="Visel A."/>
            <person name="Grigoriev I.V."/>
        </authorList>
    </citation>
    <scope>NUCLEOTIDE SEQUENCE [LARGE SCALE GENOMIC DNA]</scope>
    <source>
        <strain evidence="4 5">JEL800</strain>
    </source>
</reference>
<feature type="compositionally biased region" description="Low complexity" evidence="2">
    <location>
        <begin position="141"/>
        <end position="162"/>
    </location>
</feature>
<feature type="compositionally biased region" description="Low complexity" evidence="2">
    <location>
        <begin position="69"/>
        <end position="79"/>
    </location>
</feature>
<gene>
    <name evidence="4" type="ORF">BCR33DRAFT_763472</name>
</gene>
<feature type="region of interest" description="Disordered" evidence="2">
    <location>
        <begin position="49"/>
        <end position="79"/>
    </location>
</feature>
<name>A0A1Y2CPN2_9FUNG</name>
<dbReference type="AlphaFoldDB" id="A0A1Y2CPN2"/>
<evidence type="ECO:0000256" key="1">
    <source>
        <dbReference type="PROSITE-ProRule" id="PRU00042"/>
    </source>
</evidence>
<sequence>MGLCTTPFLFAPTYPVSAVAPDPSIQPVVNGCFPVATITMNNPAAASNAARPTVTSHANDDVDANAPLNANATASSTPAATAATQQSYNNYTMNMAVVTMPVHRFPNNSNSHQLLSSSAKATTLRTHLFIHADAEQPASTTGPPQLQQQPLQMPMTMPMGMPVPNWTTPYQQSNQPKSGNGSDVGESTTPIQHQQQATFNAVSNPQFNQQQPPLQQQPQQPQQQFQQFYSNQSLPLPNPISDFGAQQQQQQPQQFNTPMSLTPGLVTMGNQFLDGAREEDDDDDMSSQVGQPVNMMPMGMMQQQQQQQQQLPQQQQQQQQMNNSYGATSSDTQSSYFMNNDGFTQPTQPRSNGGSDIGTSSYGSVSFYQKAPSSQRAPPRMKYTSMPYSYDAPYSARLQESRQFFDEQQQMGPQAPQSSVNAGFAMLSVGDGIRKDNQQEFAMVQPPAQQQQQLPQMPTAPNVPTTTTTTTITPTSSSTTIFSSTTAKPTPTTCATTRLSIRRRRWKRAQHELAASFHQYSQPSGGSPTMSSLSNQGGSSVTPGSKGHFICPEPGCGKVFDRAQKLKSHQ</sequence>
<dbReference type="GO" id="GO:0008270">
    <property type="term" value="F:zinc ion binding"/>
    <property type="evidence" value="ECO:0007669"/>
    <property type="project" value="UniProtKB-KW"/>
</dbReference>
<feature type="compositionally biased region" description="Polar residues" evidence="2">
    <location>
        <begin position="518"/>
        <end position="543"/>
    </location>
</feature>